<dbReference type="AlphaFoldDB" id="A0A8J3Y1X6"/>
<protein>
    <submittedName>
        <fullName evidence="1">Uncharacterized protein</fullName>
    </submittedName>
</protein>
<dbReference type="EMBL" id="BOOR01000082">
    <property type="protein sequence ID" value="GII59289.1"/>
    <property type="molecule type" value="Genomic_DNA"/>
</dbReference>
<name>A0A8J3Y1X6_9ACTN</name>
<comment type="caution">
    <text evidence="1">The sequence shown here is derived from an EMBL/GenBank/DDBJ whole genome shotgun (WGS) entry which is preliminary data.</text>
</comment>
<accession>A0A8J3Y1X6</accession>
<evidence type="ECO:0000313" key="1">
    <source>
        <dbReference type="EMBL" id="GII59289.1"/>
    </source>
</evidence>
<reference evidence="1" key="1">
    <citation type="submission" date="2021-01" db="EMBL/GenBank/DDBJ databases">
        <title>Whole genome shotgun sequence of Planotetraspora thailandica NBRC 104271.</title>
        <authorList>
            <person name="Komaki H."/>
            <person name="Tamura T."/>
        </authorList>
    </citation>
    <scope>NUCLEOTIDE SEQUENCE</scope>
    <source>
        <strain evidence="1">NBRC 104271</strain>
    </source>
</reference>
<gene>
    <name evidence="1" type="ORF">Pth03_76780</name>
</gene>
<proteinExistence type="predicted"/>
<evidence type="ECO:0000313" key="2">
    <source>
        <dbReference type="Proteomes" id="UP000605992"/>
    </source>
</evidence>
<sequence>MNDPYRRLAHDDYGDRLVTSHCRTGGGAGLRPLPADRFWQPFQSAPSRSVQGVLGLRGQRGNKIGCGRQVGDEVDGLARPHR</sequence>
<organism evidence="1 2">
    <name type="scientific">Planotetraspora thailandica</name>
    <dbReference type="NCBI Taxonomy" id="487172"/>
    <lineage>
        <taxon>Bacteria</taxon>
        <taxon>Bacillati</taxon>
        <taxon>Actinomycetota</taxon>
        <taxon>Actinomycetes</taxon>
        <taxon>Streptosporangiales</taxon>
        <taxon>Streptosporangiaceae</taxon>
        <taxon>Planotetraspora</taxon>
    </lineage>
</organism>
<keyword evidence="2" id="KW-1185">Reference proteome</keyword>
<dbReference type="Proteomes" id="UP000605992">
    <property type="component" value="Unassembled WGS sequence"/>
</dbReference>